<gene>
    <name evidence="1" type="ORF">IHE70_17165</name>
</gene>
<dbReference type="AlphaFoldDB" id="A0A927L3I2"/>
<proteinExistence type="predicted"/>
<organism evidence="1 2">
    <name type="scientific">Streptomyces caniscabiei</name>
    <dbReference type="NCBI Taxonomy" id="2746961"/>
    <lineage>
        <taxon>Bacteria</taxon>
        <taxon>Bacillati</taxon>
        <taxon>Actinomycetota</taxon>
        <taxon>Actinomycetes</taxon>
        <taxon>Kitasatosporales</taxon>
        <taxon>Streptomycetaceae</taxon>
        <taxon>Streptomyces</taxon>
    </lineage>
</organism>
<sequence>MAIGHAVCRIGNPVWRNGDVKNRAVSGRRRRNSAFSTEDAVEQLDQALRGVGIILPSLRVDPITGASELPYPLVELGRCNLQVAAKLAGVLRKAAET</sequence>
<dbReference type="Proteomes" id="UP000661025">
    <property type="component" value="Unassembled WGS sequence"/>
</dbReference>
<evidence type="ECO:0000313" key="2">
    <source>
        <dbReference type="Proteomes" id="UP000661025"/>
    </source>
</evidence>
<reference evidence="1" key="1">
    <citation type="submission" date="2020-09" db="EMBL/GenBank/DDBJ databases">
        <title>Streptomyces canutascabiei sp. nov., which causes potato common scab and is distributed across the world.</title>
        <authorList>
            <person name="Nguyen H.P."/>
            <person name="Weisberg A.J."/>
            <person name="Chang J.H."/>
            <person name="Clarke C.R."/>
        </authorList>
    </citation>
    <scope>NUCLEOTIDE SEQUENCE</scope>
    <source>
        <strain evidence="1">ID-01-6.2a</strain>
    </source>
</reference>
<dbReference type="EMBL" id="JACYXT010000006">
    <property type="protein sequence ID" value="MBD9724915.1"/>
    <property type="molecule type" value="Genomic_DNA"/>
</dbReference>
<protein>
    <submittedName>
        <fullName evidence="1">Uncharacterized protein</fullName>
    </submittedName>
</protein>
<comment type="caution">
    <text evidence="1">The sequence shown here is derived from an EMBL/GenBank/DDBJ whole genome shotgun (WGS) entry which is preliminary data.</text>
</comment>
<evidence type="ECO:0000313" key="1">
    <source>
        <dbReference type="EMBL" id="MBD9724915.1"/>
    </source>
</evidence>
<accession>A0A927L3I2</accession>
<name>A0A927L3I2_9ACTN</name>